<evidence type="ECO:0000313" key="1">
    <source>
        <dbReference type="EMBL" id="KIE45871.1"/>
    </source>
</evidence>
<evidence type="ECO:0000313" key="2">
    <source>
        <dbReference type="Proteomes" id="UP000031366"/>
    </source>
</evidence>
<dbReference type="Proteomes" id="UP000031366">
    <property type="component" value="Unassembled WGS sequence"/>
</dbReference>
<sequence length="140" mass="15908">MESFEIEEIYGYGYERWARVKIDSSRTVGYVHFIEYDECLENDGASIKRKKGDILKGNIKIDLVTEYKVVDDDKAGFIQLIKNSSSIIAIGLVKEIEDSDVIICSIKDLGHDIVVEFENDIEIDVNTNIEVKGSLELEIE</sequence>
<comment type="caution">
    <text evidence="1">The sequence shown here is derived from an EMBL/GenBank/DDBJ whole genome shotgun (WGS) entry which is preliminary data.</text>
</comment>
<name>A0A0C1R5W0_9CLOT</name>
<organism evidence="1 2">
    <name type="scientific">Clostridium argentinense CDC 2741</name>
    <dbReference type="NCBI Taxonomy" id="1418104"/>
    <lineage>
        <taxon>Bacteria</taxon>
        <taxon>Bacillati</taxon>
        <taxon>Bacillota</taxon>
        <taxon>Clostridia</taxon>
        <taxon>Eubacteriales</taxon>
        <taxon>Clostridiaceae</taxon>
        <taxon>Clostridium</taxon>
    </lineage>
</organism>
<dbReference type="OrthoDB" id="2058411at2"/>
<accession>A0A0C1R5W0</accession>
<gene>
    <name evidence="1" type="ORF">U732_2369</name>
</gene>
<dbReference type="EMBL" id="AYSO01000018">
    <property type="protein sequence ID" value="KIE45871.1"/>
    <property type="molecule type" value="Genomic_DNA"/>
</dbReference>
<dbReference type="RefSeq" id="WP_039634677.1">
    <property type="nucleotide sequence ID" value="NZ_AYSO01000018.1"/>
</dbReference>
<protein>
    <submittedName>
        <fullName evidence="1">Uncharacterized protein</fullName>
    </submittedName>
</protein>
<reference evidence="1 2" key="1">
    <citation type="journal article" date="2015" name="Infect. Genet. Evol.">
        <title>Genomic sequences of six botulinum neurotoxin-producing strains representing three clostridial species illustrate the mobility and diversity of botulinum neurotoxin genes.</title>
        <authorList>
            <person name="Smith T.J."/>
            <person name="Hill K.K."/>
            <person name="Xie G."/>
            <person name="Foley B.T."/>
            <person name="Williamson C.H."/>
            <person name="Foster J.T."/>
            <person name="Johnson S.L."/>
            <person name="Chertkov O."/>
            <person name="Teshima H."/>
            <person name="Gibbons H.S."/>
            <person name="Johnsky L.A."/>
            <person name="Karavis M.A."/>
            <person name="Smith L.A."/>
        </authorList>
    </citation>
    <scope>NUCLEOTIDE SEQUENCE [LARGE SCALE GENOMIC DNA]</scope>
    <source>
        <strain evidence="1 2">CDC 2741</strain>
    </source>
</reference>
<dbReference type="AlphaFoldDB" id="A0A0C1R5W0"/>
<proteinExistence type="predicted"/>
<keyword evidence="2" id="KW-1185">Reference proteome</keyword>